<accession>A0A9P7ND80</accession>
<dbReference type="EMBL" id="SRPW01000910">
    <property type="protein sequence ID" value="KAG6011271.1"/>
    <property type="molecule type" value="Genomic_DNA"/>
</dbReference>
<reference evidence="1" key="1">
    <citation type="journal article" date="2020" name="bioRxiv">
        <title>Whole genome comparisons of ergot fungi reveals the divergence and evolution of species within the genus Claviceps are the result of varying mechanisms driving genome evolution and host range expansion.</title>
        <authorList>
            <person name="Wyka S.A."/>
            <person name="Mondo S.J."/>
            <person name="Liu M."/>
            <person name="Dettman J."/>
            <person name="Nalam V."/>
            <person name="Broders K.D."/>
        </authorList>
    </citation>
    <scope>NUCLEOTIDE SEQUENCE</scope>
    <source>
        <strain evidence="1">CCC 602</strain>
    </source>
</reference>
<comment type="caution">
    <text evidence="1">The sequence shown here is derived from an EMBL/GenBank/DDBJ whole genome shotgun (WGS) entry which is preliminary data.</text>
</comment>
<gene>
    <name evidence="1" type="ORF">E4U43_008445</name>
</gene>
<sequence length="63" mass="7331">MATVCAQRAQPDRLDYRINHVRKRPGRAAAPGMTLMVEKLVDPLERLPRRRGVREEVVYPKMM</sequence>
<name>A0A9P7ND80_9HYPO</name>
<protein>
    <submittedName>
        <fullName evidence="1">Uncharacterized protein</fullName>
    </submittedName>
</protein>
<dbReference type="Proteomes" id="UP000748025">
    <property type="component" value="Unassembled WGS sequence"/>
</dbReference>
<evidence type="ECO:0000313" key="1">
    <source>
        <dbReference type="EMBL" id="KAG6011271.1"/>
    </source>
</evidence>
<keyword evidence="2" id="KW-1185">Reference proteome</keyword>
<evidence type="ECO:0000313" key="2">
    <source>
        <dbReference type="Proteomes" id="UP000748025"/>
    </source>
</evidence>
<dbReference type="AlphaFoldDB" id="A0A9P7ND80"/>
<proteinExistence type="predicted"/>
<organism evidence="1 2">
    <name type="scientific">Claviceps pusilla</name>
    <dbReference type="NCBI Taxonomy" id="123648"/>
    <lineage>
        <taxon>Eukaryota</taxon>
        <taxon>Fungi</taxon>
        <taxon>Dikarya</taxon>
        <taxon>Ascomycota</taxon>
        <taxon>Pezizomycotina</taxon>
        <taxon>Sordariomycetes</taxon>
        <taxon>Hypocreomycetidae</taxon>
        <taxon>Hypocreales</taxon>
        <taxon>Clavicipitaceae</taxon>
        <taxon>Claviceps</taxon>
    </lineage>
</organism>